<evidence type="ECO:0000313" key="12">
    <source>
        <dbReference type="EMBL" id="KAG0263221.1"/>
    </source>
</evidence>
<dbReference type="InterPro" id="IPR005683">
    <property type="entry name" value="Tom22"/>
</dbReference>
<dbReference type="PANTHER" id="PTHR12504">
    <property type="entry name" value="MITOCHONDRIAL IMPORT RECEPTOR SUBUNIT TOM22"/>
    <property type="match status" value="1"/>
</dbReference>
<evidence type="ECO:0000256" key="8">
    <source>
        <dbReference type="ARBA" id="ARBA00023010"/>
    </source>
</evidence>
<evidence type="ECO:0000256" key="1">
    <source>
        <dbReference type="ARBA" id="ARBA00004572"/>
    </source>
</evidence>
<dbReference type="AlphaFoldDB" id="A0A9P6Q8W9"/>
<accession>A0A9P6Q8W9</accession>
<dbReference type="CDD" id="cd22884">
    <property type="entry name" value="TOM22"/>
    <property type="match status" value="1"/>
</dbReference>
<evidence type="ECO:0000313" key="13">
    <source>
        <dbReference type="Proteomes" id="UP000807716"/>
    </source>
</evidence>
<proteinExistence type="inferred from homology"/>
<evidence type="ECO:0000256" key="6">
    <source>
        <dbReference type="ARBA" id="ARBA00022927"/>
    </source>
</evidence>
<comment type="caution">
    <text evidence="12">The sequence shown here is derived from an EMBL/GenBank/DDBJ whole genome shotgun (WGS) entry which is preliminary data.</text>
</comment>
<keyword evidence="5" id="KW-1000">Mitochondrion outer membrane</keyword>
<keyword evidence="11 12" id="KW-0675">Receptor</keyword>
<protein>
    <submittedName>
        <fullName evidence="12">Mitochondrial import receptor protein</fullName>
    </submittedName>
</protein>
<evidence type="ECO:0000256" key="2">
    <source>
        <dbReference type="ARBA" id="ARBA00009874"/>
    </source>
</evidence>
<gene>
    <name evidence="12" type="primary">TOM22</name>
    <name evidence="12" type="ORF">DFQ27_001863</name>
</gene>
<keyword evidence="7" id="KW-1133">Transmembrane helix</keyword>
<evidence type="ECO:0000256" key="9">
    <source>
        <dbReference type="ARBA" id="ARBA00023128"/>
    </source>
</evidence>
<reference evidence="12" key="1">
    <citation type="journal article" date="2020" name="Fungal Divers.">
        <title>Resolving the Mortierellaceae phylogeny through synthesis of multi-gene phylogenetics and phylogenomics.</title>
        <authorList>
            <person name="Vandepol N."/>
            <person name="Liber J."/>
            <person name="Desiro A."/>
            <person name="Na H."/>
            <person name="Kennedy M."/>
            <person name="Barry K."/>
            <person name="Grigoriev I.V."/>
            <person name="Miller A.N."/>
            <person name="O'Donnell K."/>
            <person name="Stajich J.E."/>
            <person name="Bonito G."/>
        </authorList>
    </citation>
    <scope>NUCLEOTIDE SEQUENCE</scope>
    <source>
        <strain evidence="12">BC1065</strain>
    </source>
</reference>
<evidence type="ECO:0000256" key="5">
    <source>
        <dbReference type="ARBA" id="ARBA00022787"/>
    </source>
</evidence>
<keyword evidence="10" id="KW-0472">Membrane</keyword>
<dbReference type="GO" id="GO:0005741">
    <property type="term" value="C:mitochondrial outer membrane"/>
    <property type="evidence" value="ECO:0007669"/>
    <property type="project" value="UniProtKB-SubCell"/>
</dbReference>
<dbReference type="Proteomes" id="UP000807716">
    <property type="component" value="Unassembled WGS sequence"/>
</dbReference>
<dbReference type="EMBL" id="JAAAJB010000166">
    <property type="protein sequence ID" value="KAG0263221.1"/>
    <property type="molecule type" value="Genomic_DNA"/>
</dbReference>
<evidence type="ECO:0000256" key="3">
    <source>
        <dbReference type="ARBA" id="ARBA00022448"/>
    </source>
</evidence>
<comment type="subcellular location">
    <subcellularLocation>
        <location evidence="1">Mitochondrion outer membrane</location>
        <topology evidence="1">Single-pass membrane protein</topology>
    </subcellularLocation>
</comment>
<keyword evidence="13" id="KW-1185">Reference proteome</keyword>
<keyword evidence="4" id="KW-0812">Transmembrane</keyword>
<dbReference type="OrthoDB" id="10016939at2759"/>
<dbReference type="GO" id="GO:0006886">
    <property type="term" value="P:intracellular protein transport"/>
    <property type="evidence" value="ECO:0007669"/>
    <property type="project" value="InterPro"/>
</dbReference>
<evidence type="ECO:0000256" key="7">
    <source>
        <dbReference type="ARBA" id="ARBA00022989"/>
    </source>
</evidence>
<sequence>MVKLQELDIDHEDAYTDTDASSVYSSDDEEDFEQVESLLDRIWALQDVIPAKTRKSIAEKASSALELGKSGAKFLGNSAWVLTTSALLLVLPLMLELEHEQGLIEYEKMQQQSAQMLNQPNTQQKKQAGIVPPGF</sequence>
<comment type="similarity">
    <text evidence="2">Belongs to the Tom22 family.</text>
</comment>
<keyword evidence="8" id="KW-0811">Translocation</keyword>
<dbReference type="PANTHER" id="PTHR12504:SF0">
    <property type="entry name" value="MITOCHONDRIAL IMPORT RECEPTOR SUBUNIT TOM22 HOMOLOG"/>
    <property type="match status" value="1"/>
</dbReference>
<evidence type="ECO:0000256" key="11">
    <source>
        <dbReference type="ARBA" id="ARBA00023170"/>
    </source>
</evidence>
<keyword evidence="6" id="KW-0653">Protein transport</keyword>
<dbReference type="Pfam" id="PF04281">
    <property type="entry name" value="Tom22"/>
    <property type="match status" value="1"/>
</dbReference>
<keyword evidence="3" id="KW-0813">Transport</keyword>
<evidence type="ECO:0000256" key="10">
    <source>
        <dbReference type="ARBA" id="ARBA00023136"/>
    </source>
</evidence>
<evidence type="ECO:0000256" key="4">
    <source>
        <dbReference type="ARBA" id="ARBA00022692"/>
    </source>
</evidence>
<keyword evidence="9" id="KW-0496">Mitochondrion</keyword>
<organism evidence="12 13">
    <name type="scientific">Actinomortierella ambigua</name>
    <dbReference type="NCBI Taxonomy" id="1343610"/>
    <lineage>
        <taxon>Eukaryota</taxon>
        <taxon>Fungi</taxon>
        <taxon>Fungi incertae sedis</taxon>
        <taxon>Mucoromycota</taxon>
        <taxon>Mortierellomycotina</taxon>
        <taxon>Mortierellomycetes</taxon>
        <taxon>Mortierellales</taxon>
        <taxon>Mortierellaceae</taxon>
        <taxon>Actinomortierella</taxon>
    </lineage>
</organism>
<name>A0A9P6Q8W9_9FUNG</name>